<sequence length="60" mass="6618">MADYAANKYQAPKDQLEDSYHPMARGKTAEIARAALFLAFYEASFITGVELPVEGGYMAQ</sequence>
<dbReference type="STRING" id="1302272.FC96_GL000555"/>
<dbReference type="SUPFAM" id="SSF51735">
    <property type="entry name" value="NAD(P)-binding Rossmann-fold domains"/>
    <property type="match status" value="1"/>
</dbReference>
<dbReference type="InterPro" id="IPR036291">
    <property type="entry name" value="NAD(P)-bd_dom_sf"/>
</dbReference>
<protein>
    <submittedName>
        <fullName evidence="1">Uncharacterized protein</fullName>
    </submittedName>
</protein>
<dbReference type="Proteomes" id="UP000050911">
    <property type="component" value="Unassembled WGS sequence"/>
</dbReference>
<proteinExistence type="predicted"/>
<comment type="caution">
    <text evidence="1">The sequence shown here is derived from an EMBL/GenBank/DDBJ whole genome shotgun (WGS) entry which is preliminary data.</text>
</comment>
<dbReference type="Gene3D" id="3.40.50.720">
    <property type="entry name" value="NAD(P)-binding Rossmann-like Domain"/>
    <property type="match status" value="1"/>
</dbReference>
<accession>A0A0R1HKR3</accession>
<name>A0A0R1HKR3_9LACO</name>
<dbReference type="PATRIC" id="fig|1302272.5.peg.553"/>
<dbReference type="AlphaFoldDB" id="A0A0R1HKR3"/>
<dbReference type="InterPro" id="IPR002347">
    <property type="entry name" value="SDR_fam"/>
</dbReference>
<dbReference type="Pfam" id="PF13561">
    <property type="entry name" value="adh_short_C2"/>
    <property type="match status" value="1"/>
</dbReference>
<gene>
    <name evidence="1" type="ORF">FC96_GL000555</name>
</gene>
<keyword evidence="2" id="KW-1185">Reference proteome</keyword>
<reference evidence="1 2" key="1">
    <citation type="journal article" date="2015" name="Genome Announc.">
        <title>Expanding the biotechnology potential of lactobacilli through comparative genomics of 213 strains and associated genera.</title>
        <authorList>
            <person name="Sun Z."/>
            <person name="Harris H.M."/>
            <person name="McCann A."/>
            <person name="Guo C."/>
            <person name="Argimon S."/>
            <person name="Zhang W."/>
            <person name="Yang X."/>
            <person name="Jeffery I.B."/>
            <person name="Cooney J.C."/>
            <person name="Kagawa T.F."/>
            <person name="Liu W."/>
            <person name="Song Y."/>
            <person name="Salvetti E."/>
            <person name="Wrobel A."/>
            <person name="Rasinkangas P."/>
            <person name="Parkhill J."/>
            <person name="Rea M.C."/>
            <person name="O'Sullivan O."/>
            <person name="Ritari J."/>
            <person name="Douillard F.P."/>
            <person name="Paul Ross R."/>
            <person name="Yang R."/>
            <person name="Briner A.E."/>
            <person name="Felis G.E."/>
            <person name="de Vos W.M."/>
            <person name="Barrangou R."/>
            <person name="Klaenhammer T.R."/>
            <person name="Caufield P.W."/>
            <person name="Cui Y."/>
            <person name="Zhang H."/>
            <person name="O'Toole P.W."/>
        </authorList>
    </citation>
    <scope>NUCLEOTIDE SEQUENCE [LARGE SCALE GENOMIC DNA]</scope>
    <source>
        <strain evidence="1 2">JCM 15530</strain>
    </source>
</reference>
<dbReference type="EMBL" id="AZCX01000010">
    <property type="protein sequence ID" value="KRK47285.1"/>
    <property type="molecule type" value="Genomic_DNA"/>
</dbReference>
<organism evidence="1 2">
    <name type="scientific">Secundilactobacillus kimchicus JCM 15530</name>
    <dbReference type="NCBI Taxonomy" id="1302272"/>
    <lineage>
        <taxon>Bacteria</taxon>
        <taxon>Bacillati</taxon>
        <taxon>Bacillota</taxon>
        <taxon>Bacilli</taxon>
        <taxon>Lactobacillales</taxon>
        <taxon>Lactobacillaceae</taxon>
        <taxon>Secundilactobacillus</taxon>
    </lineage>
</organism>
<evidence type="ECO:0000313" key="1">
    <source>
        <dbReference type="EMBL" id="KRK47285.1"/>
    </source>
</evidence>
<evidence type="ECO:0000313" key="2">
    <source>
        <dbReference type="Proteomes" id="UP000050911"/>
    </source>
</evidence>